<sequence length="247" mass="26551">MTDEQILILGGTGEARALAASLTEAGWSVISSLAGRVADPRLPVGPVRIGGFGGVEGLREWLRGNGIHAVVDATHPFAATITRNAAQAASDLGVPLLRLRREPWVPTESDHWVQVPDLAAAADEVRRRGTRVLLTTGRQDVGVFADVDDVWFLIRVVDPPTSELPARREILRSRGPYDYDSELALLREHRIDLLVTKNSGGSLTKAKLDAAATLGIEVIVVDRPTEPDVPAVSDVAAAEAWLERLLG</sequence>
<dbReference type="RefSeq" id="WP_024498046.1">
    <property type="nucleotide sequence ID" value="NZ_CP091855.1"/>
</dbReference>
<evidence type="ECO:0000256" key="3">
    <source>
        <dbReference type="ARBA" id="ARBA00023002"/>
    </source>
</evidence>
<evidence type="ECO:0000313" key="5">
    <source>
        <dbReference type="Proteomes" id="UP001185922"/>
    </source>
</evidence>
<reference evidence="4" key="1">
    <citation type="submission" date="2023-10" db="EMBL/GenBank/DDBJ databases">
        <title>Development of a sustainable strategy for remediation of hydrocarbon-contaminated territories based on the waste exchange concept.</title>
        <authorList>
            <person name="Krivoruchko A."/>
        </authorList>
    </citation>
    <scope>NUCLEOTIDE SEQUENCE</scope>
    <source>
        <strain evidence="4">IEGM 1279</strain>
    </source>
</reference>
<organism evidence="4 5">
    <name type="scientific">Gordonia amicalis</name>
    <dbReference type="NCBI Taxonomy" id="89053"/>
    <lineage>
        <taxon>Bacteria</taxon>
        <taxon>Bacillati</taxon>
        <taxon>Actinomycetota</taxon>
        <taxon>Actinomycetes</taxon>
        <taxon>Mycobacteriales</taxon>
        <taxon>Gordoniaceae</taxon>
        <taxon>Gordonia</taxon>
    </lineage>
</organism>
<dbReference type="InterPro" id="IPR003723">
    <property type="entry name" value="Precorrin-6x_reduct"/>
</dbReference>
<evidence type="ECO:0000256" key="2">
    <source>
        <dbReference type="ARBA" id="ARBA00022573"/>
    </source>
</evidence>
<dbReference type="PANTHER" id="PTHR36925">
    <property type="entry name" value="COBALT-PRECORRIN-6A REDUCTASE"/>
    <property type="match status" value="1"/>
</dbReference>
<gene>
    <name evidence="4" type="ORF">R3Q15_18100</name>
</gene>
<dbReference type="NCBIfam" id="NF005968">
    <property type="entry name" value="PRK08057.1-2"/>
    <property type="match status" value="1"/>
</dbReference>
<dbReference type="PANTHER" id="PTHR36925:SF1">
    <property type="entry name" value="COBALT-PRECORRIN-6A REDUCTASE"/>
    <property type="match status" value="1"/>
</dbReference>
<keyword evidence="2" id="KW-0169">Cobalamin biosynthesis</keyword>
<dbReference type="GO" id="GO:0016994">
    <property type="term" value="F:precorrin-6A reductase activity"/>
    <property type="evidence" value="ECO:0007669"/>
    <property type="project" value="InterPro"/>
</dbReference>
<proteinExistence type="predicted"/>
<comment type="caution">
    <text evidence="4">The sequence shown here is derived from an EMBL/GenBank/DDBJ whole genome shotgun (WGS) entry which is preliminary data.</text>
</comment>
<dbReference type="PROSITE" id="PS51014">
    <property type="entry name" value="COBK_CBIJ"/>
    <property type="match status" value="1"/>
</dbReference>
<evidence type="ECO:0000256" key="1">
    <source>
        <dbReference type="ARBA" id="ARBA00004953"/>
    </source>
</evidence>
<comment type="pathway">
    <text evidence="1">Cofactor biosynthesis; adenosylcobalamin biosynthesis.</text>
</comment>
<dbReference type="Pfam" id="PF02571">
    <property type="entry name" value="CbiJ"/>
    <property type="match status" value="1"/>
</dbReference>
<dbReference type="EC" id="1.3.1.106" evidence="4"/>
<evidence type="ECO:0000313" key="4">
    <source>
        <dbReference type="EMBL" id="MDV6313777.1"/>
    </source>
</evidence>
<name>A0AAE4R7Y7_9ACTN</name>
<dbReference type="GO" id="GO:0009236">
    <property type="term" value="P:cobalamin biosynthetic process"/>
    <property type="evidence" value="ECO:0007669"/>
    <property type="project" value="UniProtKB-KW"/>
</dbReference>
<dbReference type="Proteomes" id="UP001185922">
    <property type="component" value="Unassembled WGS sequence"/>
</dbReference>
<dbReference type="GeneID" id="77172913"/>
<keyword evidence="3 4" id="KW-0560">Oxidoreductase</keyword>
<dbReference type="EMBL" id="JAWLKH010000022">
    <property type="protein sequence ID" value="MDV6313777.1"/>
    <property type="molecule type" value="Genomic_DNA"/>
</dbReference>
<dbReference type="AlphaFoldDB" id="A0AAE4R7Y7"/>
<protein>
    <submittedName>
        <fullName evidence="4">Cobalt-precorrin-6A reductase</fullName>
        <ecNumber evidence="4">1.3.1.106</ecNumber>
    </submittedName>
</protein>
<accession>A0AAE4R7Y7</accession>
<dbReference type="NCBIfam" id="TIGR00715">
    <property type="entry name" value="precor6x_red"/>
    <property type="match status" value="1"/>
</dbReference>